<dbReference type="EMBL" id="PKLZ01000008">
    <property type="protein sequence ID" value="PLW82440.1"/>
    <property type="molecule type" value="Genomic_DNA"/>
</dbReference>
<dbReference type="RefSeq" id="WP_101521692.1">
    <property type="nucleotide sequence ID" value="NZ_PKLZ01000008.1"/>
</dbReference>
<dbReference type="Proteomes" id="UP000234845">
    <property type="component" value="Unassembled WGS sequence"/>
</dbReference>
<proteinExistence type="predicted"/>
<feature type="transmembrane region" description="Helical" evidence="1">
    <location>
        <begin position="178"/>
        <end position="203"/>
    </location>
</feature>
<evidence type="ECO:0000313" key="2">
    <source>
        <dbReference type="EMBL" id="PLW82440.1"/>
    </source>
</evidence>
<dbReference type="AlphaFoldDB" id="A0A2N5Y220"/>
<feature type="transmembrane region" description="Helical" evidence="1">
    <location>
        <begin position="6"/>
        <end position="24"/>
    </location>
</feature>
<comment type="caution">
    <text evidence="2">The sequence shown here is derived from an EMBL/GenBank/DDBJ whole genome shotgun (WGS) entry which is preliminary data.</text>
</comment>
<organism evidence="2 3">
    <name type="scientific">Kineobactrum sediminis</name>
    <dbReference type="NCBI Taxonomy" id="1905677"/>
    <lineage>
        <taxon>Bacteria</taxon>
        <taxon>Pseudomonadati</taxon>
        <taxon>Pseudomonadota</taxon>
        <taxon>Gammaproteobacteria</taxon>
        <taxon>Cellvibrionales</taxon>
        <taxon>Halieaceae</taxon>
        <taxon>Kineobactrum</taxon>
    </lineage>
</organism>
<evidence type="ECO:0000256" key="1">
    <source>
        <dbReference type="SAM" id="Phobius"/>
    </source>
</evidence>
<keyword evidence="1" id="KW-0812">Transmembrane</keyword>
<gene>
    <name evidence="2" type="ORF">CWI75_11810</name>
</gene>
<dbReference type="Gene3D" id="3.30.70.100">
    <property type="match status" value="1"/>
</dbReference>
<accession>A0A2N5Y220</accession>
<reference evidence="3" key="1">
    <citation type="submission" date="2017-11" db="EMBL/GenBank/DDBJ databases">
        <title>The draft genome sequence of Chromatocurvus sp. F02.</title>
        <authorList>
            <person name="Du Z.-J."/>
            <person name="Chang Y.-Q."/>
        </authorList>
    </citation>
    <scope>NUCLEOTIDE SEQUENCE [LARGE SCALE GENOMIC DNA]</scope>
    <source>
        <strain evidence="3">F02</strain>
    </source>
</reference>
<evidence type="ECO:0000313" key="3">
    <source>
        <dbReference type="Proteomes" id="UP000234845"/>
    </source>
</evidence>
<name>A0A2N5Y220_9GAMM</name>
<protein>
    <submittedName>
        <fullName evidence="2">Uncharacterized protein</fullName>
    </submittedName>
</protein>
<keyword evidence="3" id="KW-1185">Reference proteome</keyword>
<sequence length="204" mass="22625">MNAVVIWVTALLIYALFWSWYVGFRRKVTAEEVEALMALIATHGRLTEQQRENVRGFLLNDDGKDFVMVNLLLLKNPRRESAKKLARYQKIFLGALLRKAGHPVMVAMAASGSVENVACDQDEGWGAAGMIRYRSRRDLMEILPATIGSEHHDLKLESLERTFAFPASPWFLFGGPKVIAPLCIALLAALAHLAMVTMGSGLAL</sequence>
<dbReference type="OrthoDB" id="8911774at2"/>
<keyword evidence="1" id="KW-1133">Transmembrane helix</keyword>
<keyword evidence="1" id="KW-0472">Membrane</keyword>